<dbReference type="EMBL" id="MFJM01000069">
    <property type="protein sequence ID" value="OGG15862.1"/>
    <property type="molecule type" value="Genomic_DNA"/>
</dbReference>
<reference evidence="2 3" key="1">
    <citation type="journal article" date="2016" name="Nat. Commun.">
        <title>Thousands of microbial genomes shed light on interconnected biogeochemical processes in an aquifer system.</title>
        <authorList>
            <person name="Anantharaman K."/>
            <person name="Brown C.T."/>
            <person name="Hug L.A."/>
            <person name="Sharon I."/>
            <person name="Castelle C.J."/>
            <person name="Probst A.J."/>
            <person name="Thomas B.C."/>
            <person name="Singh A."/>
            <person name="Wilkins M.J."/>
            <person name="Karaoz U."/>
            <person name="Brodie E.L."/>
            <person name="Williams K.H."/>
            <person name="Hubbard S.S."/>
            <person name="Banfield J.F."/>
        </authorList>
    </citation>
    <scope>NUCLEOTIDE SEQUENCE [LARGE SCALE GENOMIC DNA]</scope>
</reference>
<gene>
    <name evidence="2" type="ORF">A3D78_00300</name>
</gene>
<organism evidence="2 3">
    <name type="scientific">Candidatus Gottesmanbacteria bacterium RIFCSPHIGHO2_02_FULL_39_14</name>
    <dbReference type="NCBI Taxonomy" id="1798383"/>
    <lineage>
        <taxon>Bacteria</taxon>
        <taxon>Candidatus Gottesmaniibacteriota</taxon>
    </lineage>
</organism>
<comment type="caution">
    <text evidence="2">The sequence shown here is derived from an EMBL/GenBank/DDBJ whole genome shotgun (WGS) entry which is preliminary data.</text>
</comment>
<dbReference type="AlphaFoldDB" id="A0A1F5ZUQ4"/>
<protein>
    <submittedName>
        <fullName evidence="2">Uncharacterized protein</fullName>
    </submittedName>
</protein>
<evidence type="ECO:0000256" key="1">
    <source>
        <dbReference type="SAM" id="MobiDB-lite"/>
    </source>
</evidence>
<feature type="region of interest" description="Disordered" evidence="1">
    <location>
        <begin position="385"/>
        <end position="407"/>
    </location>
</feature>
<name>A0A1F5ZUQ4_9BACT</name>
<proteinExistence type="predicted"/>
<sequence length="407" mass="46216">MGVLLEQFKVDSGLRLNAQANLISKTADIFEEAFPYYFNKNRLLKPRINYRLVPIDLPEGGIKYLPLFLITNSAIADTDIAVFSGKLEGYNGNESLKVRNNSGSLEGILAENVIRSRGGWFIPKSNSLMGFSRLTVGDTPDFKEDILIQSKCILLSRGQNKGPDIEKILPVTLSKDQLKIFDTKDGRLPTIQELEQSQEKRIFSFKDHVLELDEADPNILNQLKELERKGSLLDYVELFKGNTTLGIMDMPVTIRKITGGIQIELDNLALHPLPSSLDRIASSTAKKHYGRLIITLIKAEEKDEINFQVLRHTDQGYQADSTDVSFLNIGDNMLRLLTFLKQVVVEKKLSGEEQRHAIIRVNEFHPEGELPPILVNPDEQFKKNLWKDYPGGRKPGRRRRTGRHRRL</sequence>
<feature type="compositionally biased region" description="Basic residues" evidence="1">
    <location>
        <begin position="394"/>
        <end position="407"/>
    </location>
</feature>
<evidence type="ECO:0000313" key="3">
    <source>
        <dbReference type="Proteomes" id="UP000176253"/>
    </source>
</evidence>
<accession>A0A1F5ZUQ4</accession>
<dbReference type="Proteomes" id="UP000176253">
    <property type="component" value="Unassembled WGS sequence"/>
</dbReference>
<evidence type="ECO:0000313" key="2">
    <source>
        <dbReference type="EMBL" id="OGG15862.1"/>
    </source>
</evidence>